<dbReference type="GO" id="GO:0003676">
    <property type="term" value="F:nucleic acid binding"/>
    <property type="evidence" value="ECO:0007669"/>
    <property type="project" value="InterPro"/>
</dbReference>
<dbReference type="Proteomes" id="UP001108240">
    <property type="component" value="Unplaced"/>
</dbReference>
<dbReference type="InterPro" id="IPR026523">
    <property type="entry name" value="PNMA"/>
</dbReference>
<feature type="compositionally biased region" description="Polar residues" evidence="2">
    <location>
        <begin position="454"/>
        <end position="463"/>
    </location>
</feature>
<keyword evidence="1" id="KW-0863">Zinc-finger</keyword>
<feature type="region of interest" description="Disordered" evidence="2">
    <location>
        <begin position="503"/>
        <end position="541"/>
    </location>
</feature>
<dbReference type="PANTHER" id="PTHR23095">
    <property type="entry name" value="PARANEOPLASTIC ANTIGEN"/>
    <property type="match status" value="1"/>
</dbReference>
<sequence length="541" mass="60197">MNIFETLDIKISNAVLVTESGVADEVEGFLEQYGRINRSLVVDSPESEFHNMLIVEFESGLPLTLLNPLLPYMQTSETGTIYYIKNLAQVYTANVGSSKTQTYLADLKEVAKLTGQNYAEVLNEMMGQISKSISELHPDVEVSVGVKAEQSLGNKITQSSYKMAAPSSLLATAPIAQPGERGATINFTASDLNPPELQRYVVEHIVKSEDTAVHLRSSHRLRVFSGKVPRPQHEVDYDTWRSSVDLVLSDPAISEIQRSRQILDSLLPPAADMVKHLSPDMSVNIYIQQLDSAYGTVQDGEELYAKFMDTLQNAGEKPSAYLQRLQVVLNLAVKRGGAPKAEVNKHLFNQFCRGCWDNVLISELQLKQKKEKPPSFAELLLLLRTEEDREAVKAQRMKQHLGGGGARQKVTSQAQIAYGEEEKNLCETLTIITKQLTEQMAAIQRQLAVLTVNQSQGRQSYTPRPNPVLKSRGKPNMAAAVSDPSASPKPGFCFRCGEDGHIRPQCDNQPNPELVSAKKRQFSEKKSKWQKRNQPVLNHLN</sequence>
<evidence type="ECO:0000313" key="4">
    <source>
        <dbReference type="Ensembl" id="ENSCCRP00000145542.1"/>
    </source>
</evidence>
<evidence type="ECO:0000259" key="3">
    <source>
        <dbReference type="PROSITE" id="PS50158"/>
    </source>
</evidence>
<evidence type="ECO:0000256" key="1">
    <source>
        <dbReference type="PROSITE-ProRule" id="PRU00047"/>
    </source>
</evidence>
<dbReference type="Pfam" id="PF14893">
    <property type="entry name" value="PNMA"/>
    <property type="match status" value="1"/>
</dbReference>
<dbReference type="InterPro" id="IPR048270">
    <property type="entry name" value="PNMA_C"/>
</dbReference>
<dbReference type="InterPro" id="IPR001878">
    <property type="entry name" value="Znf_CCHC"/>
</dbReference>
<feature type="compositionally biased region" description="Polar residues" evidence="2">
    <location>
        <begin position="532"/>
        <end position="541"/>
    </location>
</feature>
<reference evidence="4" key="2">
    <citation type="submission" date="2025-09" db="UniProtKB">
        <authorList>
            <consortium name="Ensembl"/>
        </authorList>
    </citation>
    <scope>IDENTIFICATION</scope>
</reference>
<keyword evidence="1" id="KW-0862">Zinc</keyword>
<protein>
    <recommendedName>
        <fullName evidence="3">CCHC-type domain-containing protein</fullName>
    </recommendedName>
</protein>
<dbReference type="Ensembl" id="ENSCCRT00000188207.1">
    <property type="protein sequence ID" value="ENSCCRP00000145542.1"/>
    <property type="gene ID" value="ENSCCRG00000066795.1"/>
</dbReference>
<evidence type="ECO:0000256" key="2">
    <source>
        <dbReference type="SAM" id="MobiDB-lite"/>
    </source>
</evidence>
<organism evidence="4 5">
    <name type="scientific">Cyprinus carpio carpio</name>
    <dbReference type="NCBI Taxonomy" id="630221"/>
    <lineage>
        <taxon>Eukaryota</taxon>
        <taxon>Metazoa</taxon>
        <taxon>Chordata</taxon>
        <taxon>Craniata</taxon>
        <taxon>Vertebrata</taxon>
        <taxon>Euteleostomi</taxon>
        <taxon>Actinopterygii</taxon>
        <taxon>Neopterygii</taxon>
        <taxon>Teleostei</taxon>
        <taxon>Ostariophysi</taxon>
        <taxon>Cypriniformes</taxon>
        <taxon>Cyprinidae</taxon>
        <taxon>Cyprininae</taxon>
        <taxon>Cyprinus</taxon>
    </lineage>
</organism>
<dbReference type="PROSITE" id="PS50158">
    <property type="entry name" value="ZF_CCHC"/>
    <property type="match status" value="1"/>
</dbReference>
<feature type="domain" description="CCHC-type" evidence="3">
    <location>
        <begin position="493"/>
        <end position="506"/>
    </location>
</feature>
<dbReference type="GO" id="GO:0008270">
    <property type="term" value="F:zinc ion binding"/>
    <property type="evidence" value="ECO:0007669"/>
    <property type="project" value="UniProtKB-KW"/>
</dbReference>
<reference evidence="4" key="1">
    <citation type="submission" date="2025-08" db="UniProtKB">
        <authorList>
            <consortium name="Ensembl"/>
        </authorList>
    </citation>
    <scope>IDENTIFICATION</scope>
</reference>
<keyword evidence="5" id="KW-1185">Reference proteome</keyword>
<proteinExistence type="predicted"/>
<dbReference type="OMA" id="PQHEVDY"/>
<evidence type="ECO:0000313" key="5">
    <source>
        <dbReference type="Proteomes" id="UP001108240"/>
    </source>
</evidence>
<name>A0A9J8AL18_CYPCA</name>
<dbReference type="GeneTree" id="ENSGT01030000234522"/>
<keyword evidence="1" id="KW-0479">Metal-binding</keyword>
<accession>A0A9J8AL18</accession>
<dbReference type="AlphaFoldDB" id="A0A9J8AL18"/>
<dbReference type="PANTHER" id="PTHR23095:SF53">
    <property type="entry name" value="ZINC FINGER CCHC DOMAIN-CONTAINING PROTEIN 12-LIKE"/>
    <property type="match status" value="1"/>
</dbReference>
<feature type="region of interest" description="Disordered" evidence="2">
    <location>
        <begin position="454"/>
        <end position="486"/>
    </location>
</feature>